<dbReference type="RefSeq" id="WP_038682924.1">
    <property type="nucleotide sequence ID" value="NZ_BJMC01000016.1"/>
</dbReference>
<dbReference type="KEGG" id="psim:KR76_27470"/>
<evidence type="ECO:0000313" key="2">
    <source>
        <dbReference type="Proteomes" id="UP000030300"/>
    </source>
</evidence>
<dbReference type="Gene3D" id="3.30.450.40">
    <property type="match status" value="1"/>
</dbReference>
<dbReference type="OrthoDB" id="10021448at2"/>
<dbReference type="EMBL" id="CP009896">
    <property type="protein sequence ID" value="AIY19580.1"/>
    <property type="molecule type" value="Genomic_DNA"/>
</dbReference>
<dbReference type="InterPro" id="IPR029016">
    <property type="entry name" value="GAF-like_dom_sf"/>
</dbReference>
<reference evidence="1 2" key="1">
    <citation type="journal article" date="2015" name="Genome Announc.">
        <title>Complete Genome Sequence of Steroid-Transforming Nocardioides simplex VKM Ac-2033D.</title>
        <authorList>
            <person name="Shtratnikova V.Y."/>
            <person name="Schelkunov M.I."/>
            <person name="Pekov Y.A."/>
            <person name="Fokina V.V."/>
            <person name="Logacheva M.D."/>
            <person name="Sokolov S.L."/>
            <person name="Bragin E.Y."/>
            <person name="Ashapkin V.V."/>
            <person name="Donova M.V."/>
        </authorList>
    </citation>
    <scope>NUCLEOTIDE SEQUENCE [LARGE SCALE GENOMIC DNA]</scope>
    <source>
        <strain evidence="1 2">VKM Ac-2033D</strain>
    </source>
</reference>
<dbReference type="STRING" id="2045.KR76_27470"/>
<keyword evidence="2" id="KW-1185">Reference proteome</keyword>
<dbReference type="GeneID" id="96612775"/>
<protein>
    <submittedName>
        <fullName evidence="1">Uncharacterized protein</fullName>
    </submittedName>
</protein>
<gene>
    <name evidence="1" type="ORF">KR76_27470</name>
</gene>
<name>A0A0A1DVW9_NOCSI</name>
<organism evidence="1 2">
    <name type="scientific">Nocardioides simplex</name>
    <name type="common">Arthrobacter simplex</name>
    <dbReference type="NCBI Taxonomy" id="2045"/>
    <lineage>
        <taxon>Bacteria</taxon>
        <taxon>Bacillati</taxon>
        <taxon>Actinomycetota</taxon>
        <taxon>Actinomycetes</taxon>
        <taxon>Propionibacteriales</taxon>
        <taxon>Nocardioidaceae</taxon>
        <taxon>Pimelobacter</taxon>
    </lineage>
</organism>
<dbReference type="Proteomes" id="UP000030300">
    <property type="component" value="Chromosome"/>
</dbReference>
<dbReference type="AlphaFoldDB" id="A0A0A1DVW9"/>
<sequence length="770" mass="83251">MEQPDRSDASLWTASDYLLRSEFCPPAQIQGELDRLRLAHGAEWVVLLAFDADSFLRNLIFVSTRSAEHHAAITARIKTTNFRRWTPRSMSASAVRDAVRAELVAEAAPVDSPAHADRLPGERVGPSGLAYWLVSDQESASGAALRRDSAPFADMLNGTVVATISRDLRIGRQVLNAMPRAVGGPEARDVREAQVSALVELAQDVASASDVGLYLADRSSSELHLDPSHSVMRGADLPTRIPYGDDAVRGGALEALGRSCYRESATRLWPPPSTHGTAPAVDSPARSSVACLVIPYSLAGRSIPNLGILVVRRSPDHGSQHFNNVELALLRNVALRLAFALSQMRFDRIGSLQAELTRQLGAGFAGEPQDANRDISVAEGVPWDIQLAQRELTTLIRRVQEVTQSASVTLRVLTPGWQDGESGLVLRRYLSTSSADESHQDLPLEGKDGSGRARWRQSANTFAAVTGEKVHLWDLDRPLGQQCPNLIDLVRVPERASVGSELCFPVYSGSALVGTMNLESPNAGAFLADESSIATFAALAGTTISATRSQIMLETVNRSSTLRMGLHEAWNVDKLVAHLAEGAPPETRAALEELREYALRPPVAPPQGGLRVNGTGTDFGSLVEDSLDRLPITTHPGVRLYDSPLVAEEAIPPVTAILDELLRNLAQHDHRERHIDPVVAVSALELGGREHAVFRIRNAPKNLPSARFLAQGYNYPFYKDQVDHASLGCYTVGNLARGLGGGAFMSMAPDHTLVTTVFLPAHSSTSQERP</sequence>
<evidence type="ECO:0000313" key="1">
    <source>
        <dbReference type="EMBL" id="AIY19580.1"/>
    </source>
</evidence>
<proteinExistence type="predicted"/>
<accession>A0A0A1DVW9</accession>
<dbReference type="HOGENOM" id="CLU_362835_0_0_11"/>